<accession>A0ABD0R6J1</accession>
<dbReference type="AlphaFoldDB" id="A0ABD0R6J1"/>
<dbReference type="EMBL" id="JAMKFB020000005">
    <property type="protein sequence ID" value="KAL0194152.1"/>
    <property type="molecule type" value="Genomic_DNA"/>
</dbReference>
<name>A0ABD0R6J1_CIRMR</name>
<feature type="region of interest" description="Disordered" evidence="1">
    <location>
        <begin position="95"/>
        <end position="162"/>
    </location>
</feature>
<organism evidence="2 3">
    <name type="scientific">Cirrhinus mrigala</name>
    <name type="common">Mrigala</name>
    <dbReference type="NCBI Taxonomy" id="683832"/>
    <lineage>
        <taxon>Eukaryota</taxon>
        <taxon>Metazoa</taxon>
        <taxon>Chordata</taxon>
        <taxon>Craniata</taxon>
        <taxon>Vertebrata</taxon>
        <taxon>Euteleostomi</taxon>
        <taxon>Actinopterygii</taxon>
        <taxon>Neopterygii</taxon>
        <taxon>Teleostei</taxon>
        <taxon>Ostariophysi</taxon>
        <taxon>Cypriniformes</taxon>
        <taxon>Cyprinidae</taxon>
        <taxon>Labeoninae</taxon>
        <taxon>Labeonini</taxon>
        <taxon>Cirrhinus</taxon>
    </lineage>
</organism>
<feature type="region of interest" description="Disordered" evidence="1">
    <location>
        <begin position="25"/>
        <end position="53"/>
    </location>
</feature>
<evidence type="ECO:0000313" key="3">
    <source>
        <dbReference type="Proteomes" id="UP001529510"/>
    </source>
</evidence>
<feature type="compositionally biased region" description="Polar residues" evidence="1">
    <location>
        <begin position="138"/>
        <end position="148"/>
    </location>
</feature>
<keyword evidence="3" id="KW-1185">Reference proteome</keyword>
<evidence type="ECO:0000256" key="1">
    <source>
        <dbReference type="SAM" id="MobiDB-lite"/>
    </source>
</evidence>
<sequence length="162" mass="16940">MDGETSSALAVEEFEKVLWEFDMQDFTPEAGRAQEPDISASPEKTSPDSTDFVPVSASVEGAVEDISETQAISDLAAESVLVSALEMDLFVPSVDVSSLTSAPDPHSAPDSAPFEASDTHTALGTEKAHAGESLTAPVVQSTSTSDSDGTYMIPDPEWVMGA</sequence>
<comment type="caution">
    <text evidence="2">The sequence shown here is derived from an EMBL/GenBank/DDBJ whole genome shotgun (WGS) entry which is preliminary data.</text>
</comment>
<proteinExistence type="predicted"/>
<protein>
    <submittedName>
        <fullName evidence="2">Uncharacterized protein</fullName>
    </submittedName>
</protein>
<gene>
    <name evidence="2" type="ORF">M9458_012448</name>
</gene>
<evidence type="ECO:0000313" key="2">
    <source>
        <dbReference type="EMBL" id="KAL0194152.1"/>
    </source>
</evidence>
<reference evidence="2 3" key="1">
    <citation type="submission" date="2024-05" db="EMBL/GenBank/DDBJ databases">
        <title>Genome sequencing and assembly of Indian major carp, Cirrhinus mrigala (Hamilton, 1822).</title>
        <authorList>
            <person name="Mohindra V."/>
            <person name="Chowdhury L.M."/>
            <person name="Lal K."/>
            <person name="Jena J.K."/>
        </authorList>
    </citation>
    <scope>NUCLEOTIDE SEQUENCE [LARGE SCALE GENOMIC DNA]</scope>
    <source>
        <strain evidence="2">CM1030</strain>
        <tissue evidence="2">Blood</tissue>
    </source>
</reference>
<feature type="compositionally biased region" description="Low complexity" evidence="1">
    <location>
        <begin position="101"/>
        <end position="113"/>
    </location>
</feature>
<feature type="non-terminal residue" evidence="2">
    <location>
        <position position="162"/>
    </location>
</feature>
<dbReference type="Proteomes" id="UP001529510">
    <property type="component" value="Unassembled WGS sequence"/>
</dbReference>